<sequence>MGLFKKKEKKEQKEQTPKSNVLLAMPMFNNGETFDLDKVISYLLSDWGIEVTDIEGSSGTVSFSVHGEMVVLGTVAAPIPWGDIEGTAQYAYNWSTATADLKDHNSHILVTILSSNNSDKERFAILTKVLTAILATSNCIGVYQGSQSLLIPKDQYLDSAEALKSDLVPLDLWIYIGIRRGEHGNSAYSYGLKAFDKLEMEFINAPLDLRELHTYLSQICGYVINSNVTFKNGETLGFTAEQKIKIIQSKGVFVEGESFKLEL</sequence>
<evidence type="ECO:0000259" key="1">
    <source>
        <dbReference type="Pfam" id="PF14080"/>
    </source>
</evidence>
<dbReference type="EMBL" id="FQUT01000004">
    <property type="protein sequence ID" value="SHF47996.1"/>
    <property type="molecule type" value="Genomic_DNA"/>
</dbReference>
<reference evidence="3" key="1">
    <citation type="submission" date="2016-11" db="EMBL/GenBank/DDBJ databases">
        <authorList>
            <person name="Varghese N."/>
            <person name="Submissions S."/>
        </authorList>
    </citation>
    <scope>NUCLEOTIDE SEQUENCE [LARGE SCALE GENOMIC DNA]</scope>
    <source>
        <strain evidence="3">DSM 27619</strain>
    </source>
</reference>
<accession>A0A1M5C000</accession>
<feature type="domain" description="DUF4261" evidence="1">
    <location>
        <begin position="188"/>
        <end position="262"/>
    </location>
</feature>
<dbReference type="Proteomes" id="UP000184518">
    <property type="component" value="Unassembled WGS sequence"/>
</dbReference>
<dbReference type="InterPro" id="IPR025357">
    <property type="entry name" value="DUF4261"/>
</dbReference>
<dbReference type="Pfam" id="PF14080">
    <property type="entry name" value="DUF4261"/>
    <property type="match status" value="1"/>
</dbReference>
<dbReference type="AlphaFoldDB" id="A0A1M5C000"/>
<evidence type="ECO:0000313" key="3">
    <source>
        <dbReference type="Proteomes" id="UP000184518"/>
    </source>
</evidence>
<gene>
    <name evidence="2" type="ORF">SAMN05443633_104351</name>
</gene>
<protein>
    <recommendedName>
        <fullName evidence="1">DUF4261 domain-containing protein</fullName>
    </recommendedName>
</protein>
<dbReference type="RefSeq" id="WP_072956761.1">
    <property type="nucleotide sequence ID" value="NZ_FQUT01000004.1"/>
</dbReference>
<dbReference type="STRING" id="1416778.SAMN05443633_104351"/>
<organism evidence="2 3">
    <name type="scientific">Chryseobacterium arachidis</name>
    <dbReference type="NCBI Taxonomy" id="1416778"/>
    <lineage>
        <taxon>Bacteria</taxon>
        <taxon>Pseudomonadati</taxon>
        <taxon>Bacteroidota</taxon>
        <taxon>Flavobacteriia</taxon>
        <taxon>Flavobacteriales</taxon>
        <taxon>Weeksellaceae</taxon>
        <taxon>Chryseobacterium group</taxon>
        <taxon>Chryseobacterium</taxon>
    </lineage>
</organism>
<proteinExistence type="predicted"/>
<keyword evidence="3" id="KW-1185">Reference proteome</keyword>
<dbReference type="OrthoDB" id="4827574at2"/>
<name>A0A1M5C000_9FLAO</name>
<evidence type="ECO:0000313" key="2">
    <source>
        <dbReference type="EMBL" id="SHF47996.1"/>
    </source>
</evidence>